<keyword evidence="7" id="KW-0175">Coiled coil</keyword>
<evidence type="ECO:0000313" key="12">
    <source>
        <dbReference type="Proteomes" id="UP000029917"/>
    </source>
</evidence>
<dbReference type="FunFam" id="1.10.10.10:FF:000004">
    <property type="entry name" value="RNA polymerase sigma factor SigA"/>
    <property type="match status" value="1"/>
</dbReference>
<evidence type="ECO:0000313" key="11">
    <source>
        <dbReference type="EMBL" id="KGJ07818.1"/>
    </source>
</evidence>
<evidence type="ECO:0000256" key="1">
    <source>
        <dbReference type="ARBA" id="ARBA00022490"/>
    </source>
</evidence>
<comment type="subunit">
    <text evidence="6">Interacts transiently with the RNA polymerase catalytic core.</text>
</comment>
<dbReference type="Pfam" id="PF04545">
    <property type="entry name" value="Sigma70_r4"/>
    <property type="match status" value="1"/>
</dbReference>
<feature type="coiled-coil region" evidence="7">
    <location>
        <begin position="256"/>
        <end position="315"/>
    </location>
</feature>
<dbReference type="InterPro" id="IPR042189">
    <property type="entry name" value="RNA_pol_sigma_70_r1_1_sf"/>
</dbReference>
<dbReference type="HAMAP" id="MF_00963">
    <property type="entry name" value="Sigma70_RpoD_SigA"/>
    <property type="match status" value="1"/>
</dbReference>
<keyword evidence="5 6" id="KW-0804">Transcription</keyword>
<dbReference type="Pfam" id="PF04546">
    <property type="entry name" value="Sigma70_ner"/>
    <property type="match status" value="1"/>
</dbReference>
<name>A0A099FC52_9RHOB</name>
<dbReference type="InterPro" id="IPR013325">
    <property type="entry name" value="RNA_pol_sigma_r2"/>
</dbReference>
<dbReference type="GO" id="GO:0016987">
    <property type="term" value="F:sigma factor activity"/>
    <property type="evidence" value="ECO:0007669"/>
    <property type="project" value="UniProtKB-UniRule"/>
</dbReference>
<comment type="similarity">
    <text evidence="6">Belongs to the sigma-70 factor family. RpoD/SigA subfamily.</text>
</comment>
<dbReference type="PANTHER" id="PTHR30603">
    <property type="entry name" value="RNA POLYMERASE SIGMA FACTOR RPO"/>
    <property type="match status" value="1"/>
</dbReference>
<comment type="subcellular location">
    <subcellularLocation>
        <location evidence="6">Cytoplasm</location>
    </subcellularLocation>
</comment>
<dbReference type="Gene3D" id="1.10.10.10">
    <property type="entry name" value="Winged helix-like DNA-binding domain superfamily/Winged helix DNA-binding domain"/>
    <property type="match status" value="2"/>
</dbReference>
<dbReference type="InterPro" id="IPR013324">
    <property type="entry name" value="RNA_pol_sigma_r3/r4-like"/>
</dbReference>
<organism evidence="11 12">
    <name type="scientific">Paracoccus sphaerophysae</name>
    <dbReference type="NCBI Taxonomy" id="690417"/>
    <lineage>
        <taxon>Bacteria</taxon>
        <taxon>Pseudomonadati</taxon>
        <taxon>Pseudomonadota</taxon>
        <taxon>Alphaproteobacteria</taxon>
        <taxon>Rhodobacterales</taxon>
        <taxon>Paracoccaceae</taxon>
        <taxon>Paracoccus</taxon>
    </lineage>
</organism>
<evidence type="ECO:0000256" key="4">
    <source>
        <dbReference type="ARBA" id="ARBA00023125"/>
    </source>
</evidence>
<dbReference type="InterPro" id="IPR050239">
    <property type="entry name" value="Sigma-70_RNA_pol_init_factors"/>
</dbReference>
<evidence type="ECO:0000256" key="8">
    <source>
        <dbReference type="SAM" id="MobiDB-lite"/>
    </source>
</evidence>
<feature type="region of interest" description="Disordered" evidence="8">
    <location>
        <begin position="209"/>
        <end position="240"/>
    </location>
</feature>
<keyword evidence="12" id="KW-1185">Reference proteome</keyword>
<dbReference type="InterPro" id="IPR036388">
    <property type="entry name" value="WH-like_DNA-bd_sf"/>
</dbReference>
<dbReference type="InterPro" id="IPR007631">
    <property type="entry name" value="RNA_pol_sigma_70_non-ess"/>
</dbReference>
<dbReference type="PRINTS" id="PR00046">
    <property type="entry name" value="SIGMA70FCT"/>
</dbReference>
<evidence type="ECO:0000256" key="2">
    <source>
        <dbReference type="ARBA" id="ARBA00023015"/>
    </source>
</evidence>
<dbReference type="GO" id="GO:0005737">
    <property type="term" value="C:cytoplasm"/>
    <property type="evidence" value="ECO:0007669"/>
    <property type="project" value="UniProtKB-SubCell"/>
</dbReference>
<feature type="DNA-binding region" description="H-T-H motif" evidence="6">
    <location>
        <begin position="623"/>
        <end position="642"/>
    </location>
</feature>
<dbReference type="AlphaFoldDB" id="A0A099FC52"/>
<feature type="coiled-coil region" evidence="7">
    <location>
        <begin position="408"/>
        <end position="435"/>
    </location>
</feature>
<dbReference type="InterPro" id="IPR007630">
    <property type="entry name" value="RNA_pol_sigma70_r4"/>
</dbReference>
<dbReference type="STRING" id="690417.IC63_07190"/>
<keyword evidence="2 6" id="KW-0805">Transcription regulation</keyword>
<dbReference type="SUPFAM" id="SSF88946">
    <property type="entry name" value="Sigma2 domain of RNA polymerase sigma factors"/>
    <property type="match status" value="1"/>
</dbReference>
<dbReference type="FunFam" id="1.10.601.10:FF:000001">
    <property type="entry name" value="RNA polymerase sigma factor SigA"/>
    <property type="match status" value="1"/>
</dbReference>
<proteinExistence type="inferred from homology"/>
<dbReference type="FunFam" id="1.10.10.10:FF:000002">
    <property type="entry name" value="RNA polymerase sigma factor SigA"/>
    <property type="match status" value="1"/>
</dbReference>
<dbReference type="GO" id="GO:0006352">
    <property type="term" value="P:DNA-templated transcription initiation"/>
    <property type="evidence" value="ECO:0007669"/>
    <property type="project" value="UniProtKB-UniRule"/>
</dbReference>
<keyword evidence="1 6" id="KW-0963">Cytoplasm</keyword>
<feature type="region of interest" description="Sigma-70 factor domain-4" evidence="6">
    <location>
        <begin position="597"/>
        <end position="650"/>
    </location>
</feature>
<feature type="short sequence motif" description="Interaction with polymerase core subunit RpoC" evidence="6">
    <location>
        <begin position="453"/>
        <end position="456"/>
    </location>
</feature>
<keyword evidence="3 6" id="KW-0731">Sigma factor</keyword>
<dbReference type="PROSITE" id="PS00715">
    <property type="entry name" value="SIGMA70_1"/>
    <property type="match status" value="1"/>
</dbReference>
<dbReference type="NCBIfam" id="TIGR02937">
    <property type="entry name" value="sigma70-ECF"/>
    <property type="match status" value="1"/>
</dbReference>
<dbReference type="InterPro" id="IPR007127">
    <property type="entry name" value="RNA_pol_sigma_70_r1_1"/>
</dbReference>
<keyword evidence="4 6" id="KW-0238">DNA-binding</keyword>
<dbReference type="Pfam" id="PF04539">
    <property type="entry name" value="Sigma70_r3"/>
    <property type="match status" value="1"/>
</dbReference>
<feature type="compositionally biased region" description="Basic and acidic residues" evidence="8">
    <location>
        <begin position="1"/>
        <end position="18"/>
    </location>
</feature>
<feature type="region of interest" description="Sigma-70 factor domain-2" evidence="6">
    <location>
        <begin position="429"/>
        <end position="499"/>
    </location>
</feature>
<dbReference type="Pfam" id="PF03979">
    <property type="entry name" value="Sigma70_r1_1"/>
    <property type="match status" value="1"/>
</dbReference>
<reference evidence="11 12" key="1">
    <citation type="submission" date="2014-09" db="EMBL/GenBank/DDBJ databases">
        <authorList>
            <person name="McGinnis J.M."/>
            <person name="Wolfgang W.J."/>
        </authorList>
    </citation>
    <scope>NUCLEOTIDE SEQUENCE [LARGE SCALE GENOMIC DNA]</scope>
    <source>
        <strain evidence="11 12">HAMBI 3106</strain>
    </source>
</reference>
<dbReference type="RefSeq" id="WP_036718401.1">
    <property type="nucleotide sequence ID" value="NZ_JRKS01000016.1"/>
</dbReference>
<protein>
    <recommendedName>
        <fullName evidence="6">RNA polymerase sigma factor RpoD</fullName>
    </recommendedName>
    <alternativeName>
        <fullName evidence="6">Sigma-70</fullName>
    </alternativeName>
</protein>
<dbReference type="NCBIfam" id="TIGR02393">
    <property type="entry name" value="RpoD_Cterm"/>
    <property type="match status" value="1"/>
</dbReference>
<dbReference type="InterPro" id="IPR012760">
    <property type="entry name" value="RNA_pol_sigma_RpoD_C"/>
</dbReference>
<dbReference type="InterPro" id="IPR028630">
    <property type="entry name" value="Sigma70_RpoD"/>
</dbReference>
<sequence length="663" mass="75338">MAKDDDDKPEAKDDDHPLDMSQAAVKRMIADARERGYITYDQLNTVLPPDQVSSEQIEDVMSMLSEMGINVIEDEEAEEAEQGGAVVPTSTSREVAVATTETEKLDRTDDPVRMYLREMGSVELLSREGEIAIAKRIEAGRNTMIAGLCESPLTFKAITMWRQELLNEDILLRDVIDLETTFGRSMGEEEEGEEDLPADLPLGETAAAERTAEWGGGEEVDADGNPMRREDSDDDEDDGQNLSLAAMEASLKPRVLETLEAIARDYEQLADMQDQRMSATLNEDASFSAKDEAAYQKLRSEIVALVNELHLHNNRIEALVDQIYGINRRIVTIDSGMVKLADAARINRREFIDAYRGAELDPSWTDRMGQNKGRGWQALFERSRDQVDSLRSEMAMVGQHVGVDIEEFRRIVNQVQRGEKEARQAKKEMVEANLRLVISIAKKYTNRGLQFLDLIQEGNIGLMKAVDKFEYRRGYKFSTYATWWIRQAITRSIADQARTIRIPVHMIETINKLVRTGRQMLHEIGREPTPEELAEKLQMPLEKVRKVMKIAKEPISLETPIGDEEDSQLGDFIEDKNAVLPLDSAIQENLKETTTRVLASLTPREERVLRMRFGIGMNTDHTLEEVGQQFSVTRERIRQIEAKALRKLKHPSRSRKLRSFLDQ</sequence>
<evidence type="ECO:0000256" key="5">
    <source>
        <dbReference type="ARBA" id="ARBA00023163"/>
    </source>
</evidence>
<dbReference type="EMBL" id="JRKS01000016">
    <property type="protein sequence ID" value="KGJ07818.1"/>
    <property type="molecule type" value="Genomic_DNA"/>
</dbReference>
<evidence type="ECO:0000259" key="9">
    <source>
        <dbReference type="PROSITE" id="PS00715"/>
    </source>
</evidence>
<feature type="region of interest" description="Sigma-70 factor domain-3" evidence="6">
    <location>
        <begin position="508"/>
        <end position="584"/>
    </location>
</feature>
<dbReference type="CDD" id="cd06171">
    <property type="entry name" value="Sigma70_r4"/>
    <property type="match status" value="1"/>
</dbReference>
<gene>
    <name evidence="6" type="primary">rpoD</name>
    <name evidence="11" type="ORF">IC63_07190</name>
</gene>
<accession>A0A099FC52</accession>
<dbReference type="Gene3D" id="1.10.220.120">
    <property type="entry name" value="Sigma-70 factor, region 1.1"/>
    <property type="match status" value="1"/>
</dbReference>
<feature type="domain" description="RNA polymerase sigma-70" evidence="10">
    <location>
        <begin position="622"/>
        <end position="648"/>
    </location>
</feature>
<dbReference type="SUPFAM" id="SSF88659">
    <property type="entry name" value="Sigma3 and sigma4 domains of RNA polymerase sigma factors"/>
    <property type="match status" value="2"/>
</dbReference>
<dbReference type="InterPro" id="IPR007624">
    <property type="entry name" value="RNA_pol_sigma70_r3"/>
</dbReference>
<dbReference type="InterPro" id="IPR014284">
    <property type="entry name" value="RNA_pol_sigma-70_dom"/>
</dbReference>
<dbReference type="Gene3D" id="1.10.601.10">
    <property type="entry name" value="RNA Polymerase Primary Sigma Factor"/>
    <property type="match status" value="1"/>
</dbReference>
<evidence type="ECO:0000256" key="6">
    <source>
        <dbReference type="HAMAP-Rule" id="MF_00963"/>
    </source>
</evidence>
<dbReference type="OrthoDB" id="9809557at2"/>
<dbReference type="Proteomes" id="UP000029917">
    <property type="component" value="Unassembled WGS sequence"/>
</dbReference>
<dbReference type="GO" id="GO:0003677">
    <property type="term" value="F:DNA binding"/>
    <property type="evidence" value="ECO:0007669"/>
    <property type="project" value="UniProtKB-UniRule"/>
</dbReference>
<dbReference type="PROSITE" id="PS00716">
    <property type="entry name" value="SIGMA70_2"/>
    <property type="match status" value="1"/>
</dbReference>
<dbReference type="InterPro" id="IPR007627">
    <property type="entry name" value="RNA_pol_sigma70_r2"/>
</dbReference>
<evidence type="ECO:0000259" key="10">
    <source>
        <dbReference type="PROSITE" id="PS00716"/>
    </source>
</evidence>
<feature type="region of interest" description="Disordered" evidence="8">
    <location>
        <begin position="1"/>
        <end position="22"/>
    </location>
</feature>
<comment type="function">
    <text evidence="6">Sigma factors are initiation factors that promote the attachment of RNA polymerase to specific initiation sites and are then released. This sigma factor is the primary sigma factor during exponential growth.</text>
</comment>
<dbReference type="Pfam" id="PF04542">
    <property type="entry name" value="Sigma70_r2"/>
    <property type="match status" value="1"/>
</dbReference>
<dbReference type="NCBIfam" id="NF004208">
    <property type="entry name" value="PRK05658.1"/>
    <property type="match status" value="1"/>
</dbReference>
<feature type="domain" description="RNA polymerase sigma-70" evidence="9">
    <location>
        <begin position="453"/>
        <end position="466"/>
    </location>
</feature>
<comment type="caution">
    <text evidence="11">The sequence shown here is derived from an EMBL/GenBank/DDBJ whole genome shotgun (WGS) entry which is preliminary data.</text>
</comment>
<evidence type="ECO:0000256" key="3">
    <source>
        <dbReference type="ARBA" id="ARBA00023082"/>
    </source>
</evidence>
<dbReference type="Pfam" id="PF00140">
    <property type="entry name" value="Sigma70_r1_2"/>
    <property type="match status" value="1"/>
</dbReference>
<evidence type="ECO:0000256" key="7">
    <source>
        <dbReference type="SAM" id="Coils"/>
    </source>
</evidence>
<dbReference type="InterPro" id="IPR000943">
    <property type="entry name" value="RNA_pol_sigma70"/>
</dbReference>
<reference evidence="11 12" key="2">
    <citation type="submission" date="2014-10" db="EMBL/GenBank/DDBJ databases">
        <title>Paracoccus sanguinis sp. nov., isolated from clinical specimens of New York State patients.</title>
        <authorList>
            <person name="Mingle L.A."/>
            <person name="Cole J.A."/>
            <person name="Lapierre P."/>
            <person name="Musser K.A."/>
        </authorList>
    </citation>
    <scope>NUCLEOTIDE SEQUENCE [LARGE SCALE GENOMIC DNA]</scope>
    <source>
        <strain evidence="11 12">HAMBI 3106</strain>
    </source>
</reference>
<dbReference type="PANTHER" id="PTHR30603:SF60">
    <property type="entry name" value="RNA POLYMERASE SIGMA FACTOR RPOD"/>
    <property type="match status" value="1"/>
</dbReference>
<dbReference type="InterPro" id="IPR009042">
    <property type="entry name" value="RNA_pol_sigma70_r1_2"/>
</dbReference>